<dbReference type="AlphaFoldDB" id="A0A0V0QJU2"/>
<proteinExistence type="predicted"/>
<protein>
    <submittedName>
        <fullName evidence="1">Uncharacterized protein</fullName>
    </submittedName>
</protein>
<keyword evidence="2" id="KW-1185">Reference proteome</keyword>
<dbReference type="InParanoid" id="A0A0V0QJU2"/>
<dbReference type="EMBL" id="LDAU01000155">
    <property type="protein sequence ID" value="KRX02348.1"/>
    <property type="molecule type" value="Genomic_DNA"/>
</dbReference>
<gene>
    <name evidence="1" type="ORF">PPERSA_09965</name>
</gene>
<evidence type="ECO:0000313" key="1">
    <source>
        <dbReference type="EMBL" id="KRX02348.1"/>
    </source>
</evidence>
<sequence length="250" mass="29740">MRKQENQSNGNVLQIGNERIFGKKQIGKGKVLAEVFDMQIFDKDYHDMIMIDEFSDDMINLAMKYLENEGNKQSRCLYFQVQFKQFLYLENSNIEPDILNLKKMIPRFIDNIFDNLDYLGFPFQQTNKMITHFTLVDFRKKSCVTYQLIDNSQKNNYYQSQGKKFGDKVYTFLQQFHRNKLLRELDFRNWSNEQSQQCFQSASERQGSNIMLSMMNLITQKNTNFKVITDSYVVATKQKISNFISQNKKK</sequence>
<reference evidence="1 2" key="1">
    <citation type="journal article" date="2015" name="Sci. Rep.">
        <title>Genome of the facultative scuticociliatosis pathogen Pseudocohnilembus persalinus provides insight into its virulence through horizontal gene transfer.</title>
        <authorList>
            <person name="Xiong J."/>
            <person name="Wang G."/>
            <person name="Cheng J."/>
            <person name="Tian M."/>
            <person name="Pan X."/>
            <person name="Warren A."/>
            <person name="Jiang C."/>
            <person name="Yuan D."/>
            <person name="Miao W."/>
        </authorList>
    </citation>
    <scope>NUCLEOTIDE SEQUENCE [LARGE SCALE GENOMIC DNA]</scope>
    <source>
        <strain evidence="1">36N120E</strain>
    </source>
</reference>
<accession>A0A0V0QJU2</accession>
<dbReference type="Proteomes" id="UP000054937">
    <property type="component" value="Unassembled WGS sequence"/>
</dbReference>
<name>A0A0V0QJU2_PSEPJ</name>
<organism evidence="1 2">
    <name type="scientific">Pseudocohnilembus persalinus</name>
    <name type="common">Ciliate</name>
    <dbReference type="NCBI Taxonomy" id="266149"/>
    <lineage>
        <taxon>Eukaryota</taxon>
        <taxon>Sar</taxon>
        <taxon>Alveolata</taxon>
        <taxon>Ciliophora</taxon>
        <taxon>Intramacronucleata</taxon>
        <taxon>Oligohymenophorea</taxon>
        <taxon>Scuticociliatia</taxon>
        <taxon>Philasterida</taxon>
        <taxon>Pseudocohnilembidae</taxon>
        <taxon>Pseudocohnilembus</taxon>
    </lineage>
</organism>
<evidence type="ECO:0000313" key="2">
    <source>
        <dbReference type="Proteomes" id="UP000054937"/>
    </source>
</evidence>
<comment type="caution">
    <text evidence="1">The sequence shown here is derived from an EMBL/GenBank/DDBJ whole genome shotgun (WGS) entry which is preliminary data.</text>
</comment>